<dbReference type="RefSeq" id="WP_073878657.1">
    <property type="nucleotide sequence ID" value="NZ_MPNT01000028.1"/>
</dbReference>
<protein>
    <submittedName>
        <fullName evidence="2">Acyl-CoA dehydrogenase</fullName>
    </submittedName>
</protein>
<evidence type="ECO:0000259" key="1">
    <source>
        <dbReference type="Pfam" id="PF01636"/>
    </source>
</evidence>
<dbReference type="PANTHER" id="PTHR21310">
    <property type="entry name" value="AMINOGLYCOSIDE PHOSPHOTRANSFERASE-RELATED-RELATED"/>
    <property type="match status" value="1"/>
</dbReference>
<dbReference type="Proteomes" id="UP000186438">
    <property type="component" value="Unassembled WGS sequence"/>
</dbReference>
<accession>A0A1Q4HNR0</accession>
<name>A0A1Q4HNR0_9MYCO</name>
<proteinExistence type="predicted"/>
<feature type="domain" description="Aminoglycoside phosphotransferase" evidence="1">
    <location>
        <begin position="57"/>
        <end position="288"/>
    </location>
</feature>
<dbReference type="SUPFAM" id="SSF56112">
    <property type="entry name" value="Protein kinase-like (PK-like)"/>
    <property type="match status" value="1"/>
</dbReference>
<dbReference type="CDD" id="cd05154">
    <property type="entry name" value="ACAD10_11_N-like"/>
    <property type="match status" value="1"/>
</dbReference>
<dbReference type="EMBL" id="MPNT01000028">
    <property type="protein sequence ID" value="OJZ69245.1"/>
    <property type="molecule type" value="Genomic_DNA"/>
</dbReference>
<dbReference type="AlphaFoldDB" id="A0A1Q4HNR0"/>
<gene>
    <name evidence="2" type="ORF">BRW65_23060</name>
</gene>
<dbReference type="Pfam" id="PF01636">
    <property type="entry name" value="APH"/>
    <property type="match status" value="1"/>
</dbReference>
<dbReference type="InterPro" id="IPR011009">
    <property type="entry name" value="Kinase-like_dom_sf"/>
</dbReference>
<dbReference type="OrthoDB" id="3806873at2"/>
<dbReference type="InterPro" id="IPR041726">
    <property type="entry name" value="ACAD10_11_N"/>
</dbReference>
<evidence type="ECO:0000313" key="3">
    <source>
        <dbReference type="Proteomes" id="UP000186438"/>
    </source>
</evidence>
<evidence type="ECO:0000313" key="2">
    <source>
        <dbReference type="EMBL" id="OJZ69245.1"/>
    </source>
</evidence>
<dbReference type="InterPro" id="IPR051678">
    <property type="entry name" value="AGP_Transferase"/>
</dbReference>
<dbReference type="Gene3D" id="3.90.1200.10">
    <property type="match status" value="1"/>
</dbReference>
<dbReference type="PANTHER" id="PTHR21310:SF40">
    <property type="entry name" value="AMINOGLYCOSIDE PHOSPHOTRANSFERASE DOMAIN-CONTAINING PROTEIN-RELATED"/>
    <property type="match status" value="1"/>
</dbReference>
<keyword evidence="3" id="KW-1185">Reference proteome</keyword>
<dbReference type="STRING" id="53378.BRW65_23060"/>
<comment type="caution">
    <text evidence="2">The sequence shown here is derived from an EMBL/GenBank/DDBJ whole genome shotgun (WGS) entry which is preliminary data.</text>
</comment>
<dbReference type="InterPro" id="IPR002575">
    <property type="entry name" value="Aminoglycoside_PTrfase"/>
</dbReference>
<organism evidence="2 3">
    <name type="scientific">Mycobacterium paraffinicum</name>
    <dbReference type="NCBI Taxonomy" id="53378"/>
    <lineage>
        <taxon>Bacteria</taxon>
        <taxon>Bacillati</taxon>
        <taxon>Actinomycetota</taxon>
        <taxon>Actinomycetes</taxon>
        <taxon>Mycobacteriales</taxon>
        <taxon>Mycobacteriaceae</taxon>
        <taxon>Mycobacterium</taxon>
    </lineage>
</organism>
<dbReference type="Gene3D" id="3.30.200.20">
    <property type="entry name" value="Phosphorylase Kinase, domain 1"/>
    <property type="match status" value="1"/>
</dbReference>
<reference evidence="2 3" key="1">
    <citation type="submission" date="2016-11" db="EMBL/GenBank/DDBJ databases">
        <title>Genome sequences of unsequenced Mycobacteria.</title>
        <authorList>
            <person name="Greninger A.L."/>
            <person name="Fang F."/>
            <person name="Jerome K.R."/>
        </authorList>
    </citation>
    <scope>NUCLEOTIDE SEQUENCE [LARGE SCALE GENOMIC DNA]</scope>
    <source>
        <strain evidence="2 3">M11</strain>
    </source>
</reference>
<sequence length="360" mass="40150">MTIDAEFEERLTGWLRTRTPGIDDVRVEGLDRVSFGHSAEMLMLTVVTGRGDRQARQDVVLRLRPRPPALLEPYDLARQFRILRALQDTAVRVPRALWLEETGEVLGRPFFVMERVAGDVYEMQTPDVEDETVVRMCRSLVEQLAAIHAVDLARTGLDALDDGAGHLDRELDHWAAEMDRVKRGSLPALERLHHGLRQCRPAPCPTVTLVHGDAKPGNFAFTDGEVSAVFDWEMSTVGDPLTDIGWLEMLWAQPVGINSHPAALPVDALLGHYERASGIKLQNREWYRAFNAYKMAVICLIGAMLVDEGHSEDQKLVLAAYGTSLLTRAGLAELGIEEPLDDGPVLPREDRIQRVLARAT</sequence>